<comment type="subcellular location">
    <subcellularLocation>
        <location evidence="1">Cell membrane</location>
        <topology evidence="1">Multi-pass membrane protein</topology>
    </subcellularLocation>
</comment>
<feature type="domain" description="MacB-like periplasmic core" evidence="10">
    <location>
        <begin position="17"/>
        <end position="218"/>
    </location>
</feature>
<feature type="transmembrane region" description="Helical" evidence="8">
    <location>
        <begin position="322"/>
        <end position="341"/>
    </location>
</feature>
<reference evidence="11 12" key="1">
    <citation type="submission" date="2020-08" db="EMBL/GenBank/DDBJ databases">
        <title>Genomic Encyclopedia of Archaeal and Bacterial Type Strains, Phase II (KMG-II): from individual species to whole genera.</title>
        <authorList>
            <person name="Goeker M."/>
        </authorList>
    </citation>
    <scope>NUCLEOTIDE SEQUENCE [LARGE SCALE GENOMIC DNA]</scope>
    <source>
        <strain evidence="11 12">DSM 43850</strain>
    </source>
</reference>
<evidence type="ECO:0000256" key="2">
    <source>
        <dbReference type="ARBA" id="ARBA00022475"/>
    </source>
</evidence>
<dbReference type="EMBL" id="JACJID010000001">
    <property type="protein sequence ID" value="MBA8923004.1"/>
    <property type="molecule type" value="Genomic_DNA"/>
</dbReference>
<dbReference type="RefSeq" id="WP_182835978.1">
    <property type="nucleotide sequence ID" value="NZ_BAAABQ010000055.1"/>
</dbReference>
<evidence type="ECO:0000256" key="5">
    <source>
        <dbReference type="ARBA" id="ARBA00023136"/>
    </source>
</evidence>
<comment type="similarity">
    <text evidence="6">Belongs to the ABC-4 integral membrane protein family.</text>
</comment>
<keyword evidence="4 8" id="KW-1133">Transmembrane helix</keyword>
<keyword evidence="12" id="KW-1185">Reference proteome</keyword>
<keyword evidence="5 8" id="KW-0472">Membrane</keyword>
<dbReference type="InterPro" id="IPR003838">
    <property type="entry name" value="ABC3_permease_C"/>
</dbReference>
<evidence type="ECO:0000313" key="11">
    <source>
        <dbReference type="EMBL" id="MBA8923004.1"/>
    </source>
</evidence>
<feature type="transmembrane region" description="Helical" evidence="8">
    <location>
        <begin position="295"/>
        <end position="316"/>
    </location>
</feature>
<feature type="transmembrane region" description="Helical" evidence="8">
    <location>
        <begin position="348"/>
        <end position="371"/>
    </location>
</feature>
<feature type="region of interest" description="Disordered" evidence="7">
    <location>
        <begin position="88"/>
        <end position="109"/>
    </location>
</feature>
<evidence type="ECO:0000256" key="6">
    <source>
        <dbReference type="ARBA" id="ARBA00038076"/>
    </source>
</evidence>
<evidence type="ECO:0000259" key="10">
    <source>
        <dbReference type="Pfam" id="PF12704"/>
    </source>
</evidence>
<proteinExistence type="inferred from homology"/>
<feature type="transmembrane region" description="Helical" evidence="8">
    <location>
        <begin position="391"/>
        <end position="413"/>
    </location>
</feature>
<evidence type="ECO:0000259" key="9">
    <source>
        <dbReference type="Pfam" id="PF02687"/>
    </source>
</evidence>
<evidence type="ECO:0000256" key="3">
    <source>
        <dbReference type="ARBA" id="ARBA00022692"/>
    </source>
</evidence>
<protein>
    <submittedName>
        <fullName evidence="11">ABC transport system permease protein</fullName>
    </submittedName>
</protein>
<feature type="transmembrane region" description="Helical" evidence="8">
    <location>
        <begin position="449"/>
        <end position="466"/>
    </location>
</feature>
<organism evidence="11 12">
    <name type="scientific">Kutzneria viridogrisea</name>
    <dbReference type="NCBI Taxonomy" id="47990"/>
    <lineage>
        <taxon>Bacteria</taxon>
        <taxon>Bacillati</taxon>
        <taxon>Actinomycetota</taxon>
        <taxon>Actinomycetes</taxon>
        <taxon>Pseudonocardiales</taxon>
        <taxon>Pseudonocardiaceae</taxon>
        <taxon>Kutzneria</taxon>
    </lineage>
</organism>
<evidence type="ECO:0000256" key="1">
    <source>
        <dbReference type="ARBA" id="ARBA00004651"/>
    </source>
</evidence>
<dbReference type="Pfam" id="PF12704">
    <property type="entry name" value="MacB_PCD"/>
    <property type="match status" value="2"/>
</dbReference>
<feature type="domain" description="MacB-like periplasmic core" evidence="10">
    <location>
        <begin position="476"/>
        <end position="678"/>
    </location>
</feature>
<dbReference type="PANTHER" id="PTHR30572">
    <property type="entry name" value="MEMBRANE COMPONENT OF TRANSPORTER-RELATED"/>
    <property type="match status" value="1"/>
</dbReference>
<feature type="domain" description="ABC3 transporter permease C-terminal" evidence="9">
    <location>
        <begin position="254"/>
        <end position="373"/>
    </location>
</feature>
<evidence type="ECO:0000256" key="7">
    <source>
        <dbReference type="SAM" id="MobiDB-lite"/>
    </source>
</evidence>
<comment type="caution">
    <text evidence="11">The sequence shown here is derived from an EMBL/GenBank/DDBJ whole genome shotgun (WGS) entry which is preliminary data.</text>
</comment>
<dbReference type="Pfam" id="PF02687">
    <property type="entry name" value="FtsX"/>
    <property type="match status" value="2"/>
</dbReference>
<feature type="transmembrane region" description="Helical" evidence="8">
    <location>
        <begin position="251"/>
        <end position="275"/>
    </location>
</feature>
<name>A0ABR6B8T9_9PSEU</name>
<feature type="transmembrane region" description="Helical" evidence="8">
    <location>
        <begin position="709"/>
        <end position="734"/>
    </location>
</feature>
<dbReference type="InterPro" id="IPR050250">
    <property type="entry name" value="Macrolide_Exporter_MacB"/>
</dbReference>
<keyword evidence="3 8" id="KW-0812">Transmembrane</keyword>
<keyword evidence="2" id="KW-1003">Cell membrane</keyword>
<evidence type="ECO:0000256" key="4">
    <source>
        <dbReference type="ARBA" id="ARBA00022989"/>
    </source>
</evidence>
<feature type="domain" description="ABC3 transporter permease C-terminal" evidence="9">
    <location>
        <begin position="713"/>
        <end position="828"/>
    </location>
</feature>
<dbReference type="PANTHER" id="PTHR30572:SF4">
    <property type="entry name" value="ABC TRANSPORTER PERMEASE YTRF"/>
    <property type="match status" value="1"/>
</dbReference>
<sequence length="837" mass="84064">MLRTVIAGLRARPLRLLLSAVAIALGVSFVAGALVLADAVGAGLRAAVAFQTRGVDASISTTRGGPALDEAVLAKVRRVPGVAAAEGRATASAPLRDAAGHPQEAAATSLPADPQLRPFDLAEGRFPRDANEIAMERHTAAAYPLGQSVTVFDRNGHQHSYTLVGTFSRPTEAGIGSAQLVLLPEALRQLAAGTGFSEIVVRATPGVGQSQLLDDLTRAVGGRGTTVQTGRDAAAQLLREAAPDSASLTKFFTAFAVLAMVVAAMVITNSFTILVTQRARELALLRCVGAGKRQVFAGVLAEAVAVGAVASVAGLFGGLGVAAALQAIAGALSGHEAAVYLPLTARTALAALAVGVLVTALAAALPAWAATRVAPVEALRTPLEGKSARAGWPRAVAAIVLALVGVGAAVLALHVEVEHGAVLAVVAMVALLGAVLAVGPLVAGPVVRALGLVCAPVLGLPAKLAALNADRNPKRTAASAAALTIGLAVVSLVTTVVSGVEAGRSSGLDQQLAAEFTVTSVVADQPLPATLADTLAAVPGVAAAAPRRSFSGDLGARGTYGMAAVRGDAVGSLLRPVVLSGRLDRLGPGELAVSRQLAKEAGLAVGDTVQGGPRNRPVPLRVVAVYDGVRVPGADLGLGLVDLGQMPAIALHGNSYDDSVLVKLAAGADQDQVRSALDGALSAAPLAQLHSLADLKDQMSAPLRSTLDLLWALTALAVLIAFAGIANTLSLSVLERTRESALLRALGLTRGGLVAALTAESVFLALLGAACGLLLGIGSAWLITQVASTDAQPVLFTLPWARLGVLLGAAVLAAPLAAVIPARRAARGSLTAGMAEQ</sequence>
<dbReference type="Proteomes" id="UP000517916">
    <property type="component" value="Unassembled WGS sequence"/>
</dbReference>
<dbReference type="InterPro" id="IPR025857">
    <property type="entry name" value="MacB_PCD"/>
</dbReference>
<evidence type="ECO:0000256" key="8">
    <source>
        <dbReference type="SAM" id="Phobius"/>
    </source>
</evidence>
<gene>
    <name evidence="11" type="ORF">BC739_000201</name>
</gene>
<feature type="transmembrane region" description="Helical" evidence="8">
    <location>
        <begin position="420"/>
        <end position="443"/>
    </location>
</feature>
<feature type="transmembrane region" description="Helical" evidence="8">
    <location>
        <begin position="803"/>
        <end position="822"/>
    </location>
</feature>
<feature type="transmembrane region" description="Helical" evidence="8">
    <location>
        <begin position="478"/>
        <end position="500"/>
    </location>
</feature>
<accession>A0ABR6B8T9</accession>
<feature type="transmembrane region" description="Helical" evidence="8">
    <location>
        <begin position="754"/>
        <end position="783"/>
    </location>
</feature>
<evidence type="ECO:0000313" key="12">
    <source>
        <dbReference type="Proteomes" id="UP000517916"/>
    </source>
</evidence>